<gene>
    <name evidence="2" type="ORF">CWN80_07465</name>
</gene>
<dbReference type="PANTHER" id="PTHR34580:SF1">
    <property type="entry name" value="PROTEIN PAFC"/>
    <property type="match status" value="1"/>
</dbReference>
<evidence type="ECO:0000259" key="1">
    <source>
        <dbReference type="Pfam" id="PF08279"/>
    </source>
</evidence>
<dbReference type="Gene3D" id="1.10.10.10">
    <property type="entry name" value="Winged helix-like DNA-binding domain superfamily/Winged helix DNA-binding domain"/>
    <property type="match status" value="1"/>
</dbReference>
<dbReference type="Pfam" id="PF08279">
    <property type="entry name" value="HTH_11"/>
    <property type="match status" value="1"/>
</dbReference>
<reference evidence="2 3" key="1">
    <citation type="journal article" date="2009" name="Int. J. Syst. Evol. Microbiol.">
        <title>Janibacter hoylei sp. nov., Bacillus isronensis sp. nov. and Bacillus aryabhattai sp. nov., isolated from cryotubes used for collecting air from the upper atmosphere.</title>
        <authorList>
            <person name="Shivaji S."/>
            <person name="Chaturvedi P."/>
            <person name="Begum Z."/>
            <person name="Pindi P.K."/>
            <person name="Manorama R."/>
            <person name="Padmanaban D.A."/>
            <person name="Shouche Y.S."/>
            <person name="Pawar S."/>
            <person name="Vaishampayan P."/>
            <person name="Dutt C.B."/>
            <person name="Datta G.N."/>
            <person name="Manchanda R.K."/>
            <person name="Rao U.R."/>
            <person name="Bhargava P.M."/>
            <person name="Narlikar J.V."/>
        </authorList>
    </citation>
    <scope>NUCLEOTIDE SEQUENCE [LARGE SCALE GENOMIC DNA]</scope>
    <source>
        <strain evidence="2 3">PVAS-1</strain>
    </source>
</reference>
<dbReference type="InterPro" id="IPR036388">
    <property type="entry name" value="WH-like_DNA-bd_sf"/>
</dbReference>
<feature type="domain" description="Helix-turn-helix type 11" evidence="1">
    <location>
        <begin position="16"/>
        <end position="73"/>
    </location>
</feature>
<dbReference type="EMBL" id="PIPF01000007">
    <property type="protein sequence ID" value="RWU83602.1"/>
    <property type="molecule type" value="Genomic_DNA"/>
</dbReference>
<comment type="caution">
    <text evidence="2">The sequence shown here is derived from an EMBL/GenBank/DDBJ whole genome shotgun (WGS) entry which is preliminary data.</text>
</comment>
<evidence type="ECO:0000313" key="3">
    <source>
        <dbReference type="Proteomes" id="UP000288711"/>
    </source>
</evidence>
<accession>A0A444B5K7</accession>
<protein>
    <submittedName>
        <fullName evidence="2">DNA-binding protein</fullName>
    </submittedName>
</protein>
<name>A0A444B5K7_9MICO</name>
<dbReference type="SUPFAM" id="SSF46785">
    <property type="entry name" value="Winged helix' DNA-binding domain"/>
    <property type="match status" value="1"/>
</dbReference>
<dbReference type="Proteomes" id="UP000288711">
    <property type="component" value="Unassembled WGS sequence"/>
</dbReference>
<dbReference type="InterPro" id="IPR036390">
    <property type="entry name" value="WH_DNA-bd_sf"/>
</dbReference>
<organism evidence="2 3">
    <name type="scientific">Janibacter hoylei PVAS-1</name>
    <dbReference type="NCBI Taxonomy" id="1210046"/>
    <lineage>
        <taxon>Bacteria</taxon>
        <taxon>Bacillati</taxon>
        <taxon>Actinomycetota</taxon>
        <taxon>Actinomycetes</taxon>
        <taxon>Micrococcales</taxon>
        <taxon>Intrasporangiaceae</taxon>
        <taxon>Janibacter</taxon>
    </lineage>
</organism>
<sequence length="125" mass="13446">MDPSIRLHQLLPLVERQHAVIEQLRARHPKLTTANQLADLVGISARTIERDIARLRQAGIPVEVVRGSRGGYRVAAREQACQVSLTPGEVSALLAALVAIGPYSSSSARSVFEKLTTALSPETVA</sequence>
<dbReference type="RefSeq" id="WP_128277084.1">
    <property type="nucleotide sequence ID" value="NZ_PIPF01000007.1"/>
</dbReference>
<dbReference type="InterPro" id="IPR013196">
    <property type="entry name" value="HTH_11"/>
</dbReference>
<keyword evidence="2" id="KW-0238">DNA-binding</keyword>
<evidence type="ECO:0000313" key="2">
    <source>
        <dbReference type="EMBL" id="RWU83602.1"/>
    </source>
</evidence>
<keyword evidence="3" id="KW-1185">Reference proteome</keyword>
<proteinExistence type="predicted"/>
<dbReference type="InterPro" id="IPR051534">
    <property type="entry name" value="CBASS_pafABC_assoc_protein"/>
</dbReference>
<dbReference type="AlphaFoldDB" id="A0A444B5K7"/>
<dbReference type="PANTHER" id="PTHR34580">
    <property type="match status" value="1"/>
</dbReference>
<dbReference type="GO" id="GO:0003677">
    <property type="term" value="F:DNA binding"/>
    <property type="evidence" value="ECO:0007669"/>
    <property type="project" value="UniProtKB-KW"/>
</dbReference>